<gene>
    <name evidence="2" type="ORF">EVAR_86270_1</name>
</gene>
<accession>A0A4C1UBN8</accession>
<feature type="compositionally biased region" description="Basic and acidic residues" evidence="1">
    <location>
        <begin position="56"/>
        <end position="70"/>
    </location>
</feature>
<reference evidence="2 3" key="1">
    <citation type="journal article" date="2019" name="Commun. Biol.">
        <title>The bagworm genome reveals a unique fibroin gene that provides high tensile strength.</title>
        <authorList>
            <person name="Kono N."/>
            <person name="Nakamura H."/>
            <person name="Ohtoshi R."/>
            <person name="Tomita M."/>
            <person name="Numata K."/>
            <person name="Arakawa K."/>
        </authorList>
    </citation>
    <scope>NUCLEOTIDE SEQUENCE [LARGE SCALE GENOMIC DNA]</scope>
</reference>
<evidence type="ECO:0000313" key="2">
    <source>
        <dbReference type="EMBL" id="GBP23893.1"/>
    </source>
</evidence>
<comment type="caution">
    <text evidence="2">The sequence shown here is derived from an EMBL/GenBank/DDBJ whole genome shotgun (WGS) entry which is preliminary data.</text>
</comment>
<keyword evidence="3" id="KW-1185">Reference proteome</keyword>
<dbReference type="AlphaFoldDB" id="A0A4C1UBN8"/>
<evidence type="ECO:0000256" key="1">
    <source>
        <dbReference type="SAM" id="MobiDB-lite"/>
    </source>
</evidence>
<feature type="region of interest" description="Disordered" evidence="1">
    <location>
        <begin position="56"/>
        <end position="81"/>
    </location>
</feature>
<sequence>MKNLAPASRQRPALRRRRVLLERSGKAFASWLFFSTGRFKPPDMYRSLSFSEFVGERERRPPPAPKREQWAEIMKGRPGSA</sequence>
<name>A0A4C1UBN8_EUMVA</name>
<protein>
    <submittedName>
        <fullName evidence="2">Uncharacterized protein</fullName>
    </submittedName>
</protein>
<dbReference type="Proteomes" id="UP000299102">
    <property type="component" value="Unassembled WGS sequence"/>
</dbReference>
<proteinExistence type="predicted"/>
<organism evidence="2 3">
    <name type="scientific">Eumeta variegata</name>
    <name type="common">Bagworm moth</name>
    <name type="synonym">Eumeta japonica</name>
    <dbReference type="NCBI Taxonomy" id="151549"/>
    <lineage>
        <taxon>Eukaryota</taxon>
        <taxon>Metazoa</taxon>
        <taxon>Ecdysozoa</taxon>
        <taxon>Arthropoda</taxon>
        <taxon>Hexapoda</taxon>
        <taxon>Insecta</taxon>
        <taxon>Pterygota</taxon>
        <taxon>Neoptera</taxon>
        <taxon>Endopterygota</taxon>
        <taxon>Lepidoptera</taxon>
        <taxon>Glossata</taxon>
        <taxon>Ditrysia</taxon>
        <taxon>Tineoidea</taxon>
        <taxon>Psychidae</taxon>
        <taxon>Oiketicinae</taxon>
        <taxon>Eumeta</taxon>
    </lineage>
</organism>
<dbReference type="EMBL" id="BGZK01000154">
    <property type="protein sequence ID" value="GBP23893.1"/>
    <property type="molecule type" value="Genomic_DNA"/>
</dbReference>
<evidence type="ECO:0000313" key="3">
    <source>
        <dbReference type="Proteomes" id="UP000299102"/>
    </source>
</evidence>